<sequence>MTSTDAIRATVDELLRVLSARNIIGEPMDLEDKIIIPITKMGMGFGTGQEPGESEAIKVKAGGGVGVIPIAIVVVFKGIPGEDGVKVIPLSGHISGNQPLAEMASAAQSILERFAASQERKEKDRKEKRSSRETAVLVE</sequence>
<reference evidence="2 3" key="1">
    <citation type="journal article" date="2020" name="Biotechnol. Biofuels">
        <title>New insights from the biogas microbiome by comprehensive genome-resolved metagenomics of nearly 1600 species originating from multiple anaerobic digesters.</title>
        <authorList>
            <person name="Campanaro S."/>
            <person name="Treu L."/>
            <person name="Rodriguez-R L.M."/>
            <person name="Kovalovszki A."/>
            <person name="Ziels R.M."/>
            <person name="Maus I."/>
            <person name="Zhu X."/>
            <person name="Kougias P.G."/>
            <person name="Basile A."/>
            <person name="Luo G."/>
            <person name="Schluter A."/>
            <person name="Konstantinidis K.T."/>
            <person name="Angelidaki I."/>
        </authorList>
    </citation>
    <scope>NUCLEOTIDE SEQUENCE [LARGE SCALE GENOMIC DNA]</scope>
    <source>
        <strain evidence="2">AS27yjCOA_157</strain>
    </source>
</reference>
<dbReference type="RefSeq" id="WP_052297495.1">
    <property type="nucleotide sequence ID" value="NZ_CAJYDL010000001.1"/>
</dbReference>
<feature type="region of interest" description="Disordered" evidence="1">
    <location>
        <begin position="116"/>
        <end position="139"/>
    </location>
</feature>
<dbReference type="Proteomes" id="UP000544742">
    <property type="component" value="Unassembled WGS sequence"/>
</dbReference>
<dbReference type="Pfam" id="PF09579">
    <property type="entry name" value="Spore_YtfJ"/>
    <property type="match status" value="1"/>
</dbReference>
<evidence type="ECO:0000313" key="2">
    <source>
        <dbReference type="EMBL" id="NLJ23157.1"/>
    </source>
</evidence>
<dbReference type="GeneID" id="10459898"/>
<evidence type="ECO:0000256" key="1">
    <source>
        <dbReference type="SAM" id="MobiDB-lite"/>
    </source>
</evidence>
<gene>
    <name evidence="2" type="ORF">GX426_08620</name>
</gene>
<proteinExistence type="predicted"/>
<dbReference type="PANTHER" id="PTHR39162">
    <property type="entry name" value="GLL3345 PROTEIN"/>
    <property type="match status" value="1"/>
</dbReference>
<dbReference type="EMBL" id="JAAYUN010000149">
    <property type="protein sequence ID" value="NLJ23157.1"/>
    <property type="molecule type" value="Genomic_DNA"/>
</dbReference>
<feature type="compositionally biased region" description="Basic and acidic residues" evidence="1">
    <location>
        <begin position="118"/>
        <end position="132"/>
    </location>
</feature>
<protein>
    <submittedName>
        <fullName evidence="2">Sporulation protein</fullName>
    </submittedName>
</protein>
<organism evidence="2 3">
    <name type="scientific">Methanothrix soehngenii</name>
    <name type="common">Methanosaeta concilii</name>
    <dbReference type="NCBI Taxonomy" id="2223"/>
    <lineage>
        <taxon>Archaea</taxon>
        <taxon>Methanobacteriati</taxon>
        <taxon>Methanobacteriota</taxon>
        <taxon>Stenosarchaea group</taxon>
        <taxon>Methanomicrobia</taxon>
        <taxon>Methanotrichales</taxon>
        <taxon>Methanotrichaceae</taxon>
        <taxon>Methanothrix</taxon>
    </lineage>
</organism>
<dbReference type="AlphaFoldDB" id="A0A7K4AJJ4"/>
<comment type="caution">
    <text evidence="2">The sequence shown here is derived from an EMBL/GenBank/DDBJ whole genome shotgun (WGS) entry which is preliminary data.</text>
</comment>
<evidence type="ECO:0000313" key="3">
    <source>
        <dbReference type="Proteomes" id="UP000544742"/>
    </source>
</evidence>
<name>A0A7K4AJJ4_METSH</name>
<accession>A0A7K4AJJ4</accession>
<dbReference type="InterPro" id="IPR014229">
    <property type="entry name" value="Spore_YtfJ"/>
</dbReference>
<dbReference type="PANTHER" id="PTHR39162:SF1">
    <property type="entry name" value="SPORULATION PROTEIN YTFJ"/>
    <property type="match status" value="1"/>
</dbReference>